<comment type="caution">
    <text evidence="3">The sequence shown here is derived from an EMBL/GenBank/DDBJ whole genome shotgun (WGS) entry which is preliminary data.</text>
</comment>
<evidence type="ECO:0000313" key="4">
    <source>
        <dbReference type="Proteomes" id="UP000283269"/>
    </source>
</evidence>
<dbReference type="EMBL" id="NHYD01002182">
    <property type="protein sequence ID" value="PPQ87948.1"/>
    <property type="molecule type" value="Genomic_DNA"/>
</dbReference>
<gene>
    <name evidence="3" type="ORF">CVT25_001133</name>
</gene>
<evidence type="ECO:0000313" key="3">
    <source>
        <dbReference type="EMBL" id="PPQ87948.1"/>
    </source>
</evidence>
<evidence type="ECO:0000256" key="1">
    <source>
        <dbReference type="SAM" id="Phobius"/>
    </source>
</evidence>
<name>A0A409XAX2_PSICY</name>
<proteinExistence type="predicted"/>
<keyword evidence="1" id="KW-0812">Transmembrane</keyword>
<dbReference type="STRING" id="93625.A0A409XAX2"/>
<sequence length="784" mass="90182">MLRNDMKPWTIDDDSYRFAPKQEGDPWQRLLDPVLLKEKIRCDGWKDEVGNLLIFAGLFSAVVTAFIIESYKTLQPDPNLDVVSLLSQISNQLNNPRNDTLQMTANSTNLPSQAFIPTHSAIRVNVFWFLSLILSLTTVLVGIVALQWLREYQAYPGQSARDTFAIHHMRAEGMDRWHVWNILSALPLLLQIALVLFFAGVIDFLDALGSEAVAISATTAIAIILFFLIVTTTLPAAEIVYLRLQLLFPFQLKEPPSQCPYKSPQSNLFRAASDAFPQLLTSLFTYLVLPLQYACHRPLQHDRYQRLKQLLKRPFARLLDNSKLPIRYHLLSFRLWNKTWIDFDLIWLQVRDAYSRCRDKDPDTNGIEIEDFISQIIPVFDVMKAVRDFNIVADGTDRSFDLYHCYSDLSKLLTVSRINNQCYRGIDIDILWRRYRHFRSFIPITDFDVQDDDVINRLKPDVDDWEGGFTDETGPTSDAIKILHELNMYKFLTYRTYPSGVGPRLSLHHEEVRFRIQNYMFGRKTTIGPDMSFPSYLLFGYLGSHGSRLTRAYRRFFQYMCRPDTVVDPEDLHAQASIWHNLSILGVTISQEMIEFARGDHQSLTSPVEDFLRHLISNLNKATPEEKPRQTLLYAILYASLPLRSIGSTLEERSDTQSNTYGLYKKLLSIIQEYMKRPIDMRDSELAVSIDAILDQTGDPFDVLAFITQVSRQASRNRVVSPNLRRAFKFNNHNSDPNYSLNQVDTSPTVFGFEHQALSSNNQDIEQGISLNDPCSNARPTSIL</sequence>
<dbReference type="AlphaFoldDB" id="A0A409XAX2"/>
<feature type="transmembrane region" description="Helical" evidence="1">
    <location>
        <begin position="49"/>
        <end position="68"/>
    </location>
</feature>
<feature type="transmembrane region" description="Helical" evidence="1">
    <location>
        <begin position="179"/>
        <end position="202"/>
    </location>
</feature>
<organism evidence="3 4">
    <name type="scientific">Psilocybe cyanescens</name>
    <dbReference type="NCBI Taxonomy" id="93625"/>
    <lineage>
        <taxon>Eukaryota</taxon>
        <taxon>Fungi</taxon>
        <taxon>Dikarya</taxon>
        <taxon>Basidiomycota</taxon>
        <taxon>Agaricomycotina</taxon>
        <taxon>Agaricomycetes</taxon>
        <taxon>Agaricomycetidae</taxon>
        <taxon>Agaricales</taxon>
        <taxon>Agaricineae</taxon>
        <taxon>Strophariaceae</taxon>
        <taxon>Psilocybe</taxon>
    </lineage>
</organism>
<accession>A0A409XAX2</accession>
<reference evidence="3 4" key="1">
    <citation type="journal article" date="2018" name="Evol. Lett.">
        <title>Horizontal gene cluster transfer increased hallucinogenic mushroom diversity.</title>
        <authorList>
            <person name="Reynolds H.T."/>
            <person name="Vijayakumar V."/>
            <person name="Gluck-Thaler E."/>
            <person name="Korotkin H.B."/>
            <person name="Matheny P.B."/>
            <person name="Slot J.C."/>
        </authorList>
    </citation>
    <scope>NUCLEOTIDE SEQUENCE [LARGE SCALE GENOMIC DNA]</scope>
    <source>
        <strain evidence="3 4">2631</strain>
    </source>
</reference>
<evidence type="ECO:0000259" key="2">
    <source>
        <dbReference type="Pfam" id="PF20153"/>
    </source>
</evidence>
<feature type="domain" description="DUF6535" evidence="2">
    <location>
        <begin position="27"/>
        <end position="205"/>
    </location>
</feature>
<dbReference type="InterPro" id="IPR045338">
    <property type="entry name" value="DUF6535"/>
</dbReference>
<feature type="transmembrane region" description="Helical" evidence="1">
    <location>
        <begin position="214"/>
        <end position="237"/>
    </location>
</feature>
<keyword evidence="1" id="KW-0472">Membrane</keyword>
<dbReference type="Proteomes" id="UP000283269">
    <property type="component" value="Unassembled WGS sequence"/>
</dbReference>
<dbReference type="InParanoid" id="A0A409XAX2"/>
<dbReference type="Pfam" id="PF20153">
    <property type="entry name" value="DUF6535"/>
    <property type="match status" value="1"/>
</dbReference>
<protein>
    <recommendedName>
        <fullName evidence="2">DUF6535 domain-containing protein</fullName>
    </recommendedName>
</protein>
<keyword evidence="1" id="KW-1133">Transmembrane helix</keyword>
<dbReference type="OrthoDB" id="2648403at2759"/>
<feature type="transmembrane region" description="Helical" evidence="1">
    <location>
        <begin position="126"/>
        <end position="149"/>
    </location>
</feature>
<keyword evidence="4" id="KW-1185">Reference proteome</keyword>